<reference evidence="11" key="1">
    <citation type="submission" date="2017-02" db="UniProtKB">
        <authorList>
            <consortium name="WormBaseParasite"/>
        </authorList>
    </citation>
    <scope>IDENTIFICATION</scope>
</reference>
<evidence type="ECO:0000313" key="11">
    <source>
        <dbReference type="WBParaSite" id="HDID_0000433101-mRNA-1"/>
    </source>
</evidence>
<dbReference type="WBParaSite" id="HDID_0000433101-mRNA-1">
    <property type="protein sequence ID" value="HDID_0000433101-mRNA-1"/>
    <property type="gene ID" value="HDID_0000433101"/>
</dbReference>
<dbReference type="SUPFAM" id="SSF53098">
    <property type="entry name" value="Ribonuclease H-like"/>
    <property type="match status" value="1"/>
</dbReference>
<dbReference type="GO" id="GO:0006308">
    <property type="term" value="P:DNA catabolic process"/>
    <property type="evidence" value="ECO:0007669"/>
    <property type="project" value="TreeGrafter"/>
</dbReference>
<dbReference type="InterPro" id="IPR040393">
    <property type="entry name" value="TREX1/2"/>
</dbReference>
<keyword evidence="2" id="KW-0540">Nuclease</keyword>
<dbReference type="OrthoDB" id="10250935at2759"/>
<evidence type="ECO:0000256" key="3">
    <source>
        <dbReference type="ARBA" id="ARBA00022723"/>
    </source>
</evidence>
<name>A0A0R3SHB6_HYMDI</name>
<evidence type="ECO:0000259" key="8">
    <source>
        <dbReference type="SMART" id="SM00479"/>
    </source>
</evidence>
<evidence type="ECO:0000256" key="7">
    <source>
        <dbReference type="ARBA" id="ARBA00025769"/>
    </source>
</evidence>
<gene>
    <name evidence="9" type="ORF">HDID_LOCUS4329</name>
</gene>
<dbReference type="STRING" id="6216.A0A0R3SHB6"/>
<dbReference type="EMBL" id="UYSG01001617">
    <property type="protein sequence ID" value="VDL47481.1"/>
    <property type="molecule type" value="Genomic_DNA"/>
</dbReference>
<evidence type="ECO:0000256" key="1">
    <source>
        <dbReference type="ARBA" id="ARBA00001946"/>
    </source>
</evidence>
<protein>
    <submittedName>
        <fullName evidence="11">Exonuclease domain-containing protein</fullName>
    </submittedName>
</protein>
<keyword evidence="6" id="KW-0460">Magnesium</keyword>
<dbReference type="InterPro" id="IPR036397">
    <property type="entry name" value="RNaseH_sf"/>
</dbReference>
<dbReference type="InterPro" id="IPR012337">
    <property type="entry name" value="RNaseH-like_sf"/>
</dbReference>
<keyword evidence="4" id="KW-0378">Hydrolase</keyword>
<organism evidence="11">
    <name type="scientific">Hymenolepis diminuta</name>
    <name type="common">Rat tapeworm</name>
    <dbReference type="NCBI Taxonomy" id="6216"/>
    <lineage>
        <taxon>Eukaryota</taxon>
        <taxon>Metazoa</taxon>
        <taxon>Spiralia</taxon>
        <taxon>Lophotrochozoa</taxon>
        <taxon>Platyhelminthes</taxon>
        <taxon>Cestoda</taxon>
        <taxon>Eucestoda</taxon>
        <taxon>Cyclophyllidea</taxon>
        <taxon>Hymenolepididae</taxon>
        <taxon>Hymenolepis</taxon>
    </lineage>
</organism>
<dbReference type="PANTHER" id="PTHR13058:SF19">
    <property type="entry name" value="LD40940P"/>
    <property type="match status" value="1"/>
</dbReference>
<evidence type="ECO:0000313" key="9">
    <source>
        <dbReference type="EMBL" id="VDL47481.1"/>
    </source>
</evidence>
<dbReference type="GO" id="GO:0008296">
    <property type="term" value="F:3'-5'-DNA exonuclease activity"/>
    <property type="evidence" value="ECO:0007669"/>
    <property type="project" value="TreeGrafter"/>
</dbReference>
<evidence type="ECO:0000313" key="10">
    <source>
        <dbReference type="Proteomes" id="UP000274504"/>
    </source>
</evidence>
<sequence length="207" mass="23862">MEPIHFSTFVFFDLGSDGLLKHGFRPHVTEISLIAVDGFMLKDKYKSLPSRNKITLRLEEVPPDEAALSGLNAEIVEMLRCFLQRLTPPICMVAHNGIEFDFPLFQLELHRVNRNWRDFCDRNHGPVYCSDSLHLCRQFPNLLSTTPEDNSFALVEVYRRVFGRIYDFAHSTEPDCLAMIKIVQHLGEHAIKWFDTHYSTLASTPLP</sequence>
<dbReference type="GO" id="GO:0046872">
    <property type="term" value="F:metal ion binding"/>
    <property type="evidence" value="ECO:0007669"/>
    <property type="project" value="UniProtKB-KW"/>
</dbReference>
<dbReference type="InterPro" id="IPR013520">
    <property type="entry name" value="Ribonucl_H"/>
</dbReference>
<comment type="similarity">
    <text evidence="7">Belongs to the exonuclease superfamily. TREX family.</text>
</comment>
<dbReference type="AlphaFoldDB" id="A0A0R3SHB6"/>
<accession>A0A0R3SHB6</accession>
<comment type="cofactor">
    <cofactor evidence="1">
        <name>Mg(2+)</name>
        <dbReference type="ChEBI" id="CHEBI:18420"/>
    </cofactor>
</comment>
<dbReference type="GO" id="GO:0003676">
    <property type="term" value="F:nucleic acid binding"/>
    <property type="evidence" value="ECO:0007669"/>
    <property type="project" value="InterPro"/>
</dbReference>
<evidence type="ECO:0000256" key="4">
    <source>
        <dbReference type="ARBA" id="ARBA00022801"/>
    </source>
</evidence>
<dbReference type="Proteomes" id="UP000274504">
    <property type="component" value="Unassembled WGS sequence"/>
</dbReference>
<evidence type="ECO:0000256" key="6">
    <source>
        <dbReference type="ARBA" id="ARBA00022842"/>
    </source>
</evidence>
<feature type="domain" description="Exonuclease" evidence="8">
    <location>
        <begin position="8"/>
        <end position="192"/>
    </location>
</feature>
<keyword evidence="3" id="KW-0479">Metal-binding</keyword>
<evidence type="ECO:0000256" key="2">
    <source>
        <dbReference type="ARBA" id="ARBA00022722"/>
    </source>
</evidence>
<proteinExistence type="inferred from homology"/>
<evidence type="ECO:0000256" key="5">
    <source>
        <dbReference type="ARBA" id="ARBA00022839"/>
    </source>
</evidence>
<dbReference type="SMART" id="SM00479">
    <property type="entry name" value="EXOIII"/>
    <property type="match status" value="1"/>
</dbReference>
<dbReference type="Gene3D" id="3.30.420.10">
    <property type="entry name" value="Ribonuclease H-like superfamily/Ribonuclease H"/>
    <property type="match status" value="1"/>
</dbReference>
<reference evidence="9 10" key="2">
    <citation type="submission" date="2018-11" db="EMBL/GenBank/DDBJ databases">
        <authorList>
            <consortium name="Pathogen Informatics"/>
        </authorList>
    </citation>
    <scope>NUCLEOTIDE SEQUENCE [LARGE SCALE GENOMIC DNA]</scope>
</reference>
<dbReference type="PANTHER" id="PTHR13058">
    <property type="entry name" value="THREE PRIME REPAIR EXONUCLEASE 1, 2"/>
    <property type="match status" value="1"/>
</dbReference>
<keyword evidence="5" id="KW-0269">Exonuclease</keyword>
<dbReference type="GO" id="GO:0005737">
    <property type="term" value="C:cytoplasm"/>
    <property type="evidence" value="ECO:0007669"/>
    <property type="project" value="TreeGrafter"/>
</dbReference>